<evidence type="ECO:0000256" key="1">
    <source>
        <dbReference type="SAM" id="Phobius"/>
    </source>
</evidence>
<dbReference type="STRING" id="634177.GLX_01820"/>
<protein>
    <submittedName>
        <fullName evidence="2">Uncharacterized protein</fullName>
    </submittedName>
</protein>
<dbReference type="AlphaFoldDB" id="G2I2Y9"/>
<evidence type="ECO:0000313" key="3">
    <source>
        <dbReference type="Proteomes" id="UP000009044"/>
    </source>
</evidence>
<proteinExistence type="predicted"/>
<keyword evidence="1" id="KW-0472">Membrane</keyword>
<dbReference type="HOGENOM" id="CLU_1616846_0_0_5"/>
<organism evidence="2 3">
    <name type="scientific">Komagataeibacter medellinensis (strain NBRC 3288 / BCRC 11682 / LMG 1693 / Kondo 51)</name>
    <name type="common">Gluconacetobacter medellinensis</name>
    <dbReference type="NCBI Taxonomy" id="634177"/>
    <lineage>
        <taxon>Bacteria</taxon>
        <taxon>Pseudomonadati</taxon>
        <taxon>Pseudomonadota</taxon>
        <taxon>Alphaproteobacteria</taxon>
        <taxon>Acetobacterales</taxon>
        <taxon>Acetobacteraceae</taxon>
        <taxon>Komagataeibacter</taxon>
    </lineage>
</organism>
<dbReference type="EMBL" id="AP012159">
    <property type="protein sequence ID" value="BAK82594.1"/>
    <property type="molecule type" value="Genomic_DNA"/>
</dbReference>
<sequence length="191" mass="21120">MTCSGSRQVSLLSVRRHHRDDRNSTFDRKQTHIMRRILHGSLYIACIFFLMVSPTWADSGTEGVCMTVQHGIRLHVDGMYGGYPHSVLRDAVLQGVACPSDEAELHAFNLIAEPAPHLRISVTRPLGQGQQGSISARLFAKGRFVIGERMSLSPLARSQSPFSVSSDINLMMARLWSDLASRISHDGPVIP</sequence>
<reference evidence="3" key="1">
    <citation type="journal article" date="2011" name="J. Bacteriol.">
        <title>Complete genome sequence of NBRC 3288, a unique cellulose-nonproducing strain of Gluconacetobacter xylinus isolated from vinegar.</title>
        <authorList>
            <person name="Ogino H."/>
            <person name="Azuma Y."/>
            <person name="Hosoyama A."/>
            <person name="Nakazawa H."/>
            <person name="Matsutani M."/>
            <person name="Hasegawa A."/>
            <person name="Otsuyama K."/>
            <person name="Matsushita K."/>
            <person name="Fujita N."/>
            <person name="Shirai M."/>
        </authorList>
    </citation>
    <scope>NUCLEOTIDE SEQUENCE [LARGE SCALE GENOMIC DNA]</scope>
    <source>
        <strain evidence="3">NBRC 3288 / BCRC 11682 / LMG 1693</strain>
    </source>
</reference>
<dbReference type="Proteomes" id="UP000009044">
    <property type="component" value="Chromosome"/>
</dbReference>
<dbReference type="KEGG" id="gxy:GLX_01820"/>
<feature type="transmembrane region" description="Helical" evidence="1">
    <location>
        <begin position="37"/>
        <end position="57"/>
    </location>
</feature>
<keyword evidence="1" id="KW-0812">Transmembrane</keyword>
<gene>
    <name evidence="2" type="ordered locus">GLX_01820</name>
</gene>
<keyword evidence="1" id="KW-1133">Transmembrane helix</keyword>
<name>G2I2Y9_KOMMN</name>
<evidence type="ECO:0000313" key="2">
    <source>
        <dbReference type="EMBL" id="BAK82594.1"/>
    </source>
</evidence>
<dbReference type="PATRIC" id="fig|634177.7.peg.195"/>
<accession>G2I2Y9</accession>